<dbReference type="GO" id="GO:0000124">
    <property type="term" value="C:SAGA complex"/>
    <property type="evidence" value="ECO:0007669"/>
    <property type="project" value="InterPro"/>
</dbReference>
<gene>
    <name evidence="3" type="ORF">J056_004197</name>
</gene>
<protein>
    <submittedName>
        <fullName evidence="3">SAGA-associated factor 73</fullName>
    </submittedName>
</protein>
<dbReference type="eggNOG" id="KOG4140">
    <property type="taxonomic scope" value="Eukaryota"/>
</dbReference>
<dbReference type="AlphaFoldDB" id="R9AMT8"/>
<feature type="region of interest" description="Disordered" evidence="1">
    <location>
        <begin position="346"/>
        <end position="410"/>
    </location>
</feature>
<feature type="domain" description="SCA7" evidence="2">
    <location>
        <begin position="180"/>
        <end position="246"/>
    </location>
</feature>
<sequence length="507" mass="56521">MTEFSSKWSELSNQLKELDGVFGSPTAHANSPTTSYLNESEMDIFGSFPLSSINDDDDALKVVNCTECARPVQKSALQVHLINCAQMKQISQQNTAINTTTKRSKIKKEDTPTRTPTPSAESTHSTNNRKRRLSDVSQQSTTLSASPQKKSRKLDVDKPKNKAANNKDKEKDKEKEKGKKDKDEGPIDLDSQCGVINAKGTPCSRSLTCKTHPMGAKRAVEGRTKPYDVLTYEFELKRKPELAEKPLPKAVTQFEADRAANGRKKTGQSEHTAQTTTSAHAPITPTITPRLQPPHPPPMPPKPTIVEKPVGVTSWDDFSKYDEPLLPASGIELELEVTKIRAATTSHRARPLAAPANRMAGLQKRHKNDDGEELRPQKRKREGMLERSLSNLQLENVGENENKDIEMTKSGSYEADKNRIVVYDIDEYQSDNEGVGDDNHADNQPKYKLPKLLSNTHDIMYKSMWQQRKQGEGEKQLVLYKPLHIPTQGTQETQGTATDTDAVAMEQ</sequence>
<dbReference type="Proteomes" id="UP000014064">
    <property type="component" value="Unassembled WGS sequence"/>
</dbReference>
<feature type="compositionally biased region" description="Polar residues" evidence="1">
    <location>
        <begin position="269"/>
        <end position="279"/>
    </location>
</feature>
<dbReference type="InterPro" id="IPR037804">
    <property type="entry name" value="SGF73"/>
</dbReference>
<dbReference type="KEGG" id="wic:J056_004197"/>
<keyword evidence="4" id="KW-1185">Reference proteome</keyword>
<evidence type="ECO:0000313" key="3">
    <source>
        <dbReference type="EMBL" id="EOR01411.1"/>
    </source>
</evidence>
<dbReference type="Gene3D" id="6.10.140.1270">
    <property type="match status" value="1"/>
</dbReference>
<dbReference type="GO" id="GO:1904802">
    <property type="term" value="P:RITS complex assembly"/>
    <property type="evidence" value="ECO:0007669"/>
    <property type="project" value="TreeGrafter"/>
</dbReference>
<dbReference type="RefSeq" id="XP_009267673.1">
    <property type="nucleotide sequence ID" value="XM_009269398.1"/>
</dbReference>
<evidence type="ECO:0000259" key="2">
    <source>
        <dbReference type="PROSITE" id="PS51505"/>
    </source>
</evidence>
<dbReference type="OrthoDB" id="21678at2759"/>
<feature type="compositionally biased region" description="Basic and acidic residues" evidence="1">
    <location>
        <begin position="153"/>
        <end position="185"/>
    </location>
</feature>
<dbReference type="GO" id="GO:0006357">
    <property type="term" value="P:regulation of transcription by RNA polymerase II"/>
    <property type="evidence" value="ECO:0007669"/>
    <property type="project" value="TreeGrafter"/>
</dbReference>
<dbReference type="GO" id="GO:0031048">
    <property type="term" value="P:regulatory ncRNA-mediated heterochromatin formation"/>
    <property type="evidence" value="ECO:0007669"/>
    <property type="project" value="TreeGrafter"/>
</dbReference>
<proteinExistence type="predicted"/>
<dbReference type="HOGENOM" id="CLU_041474_0_0_1"/>
<feature type="compositionally biased region" description="Polar residues" evidence="1">
    <location>
        <begin position="113"/>
        <end position="126"/>
    </location>
</feature>
<dbReference type="OMA" id="NCTECAR"/>
<dbReference type="STRING" id="1299270.R9AMT8"/>
<feature type="compositionally biased region" description="Low complexity" evidence="1">
    <location>
        <begin position="487"/>
        <end position="507"/>
    </location>
</feature>
<feature type="region of interest" description="Disordered" evidence="1">
    <location>
        <begin position="486"/>
        <end position="507"/>
    </location>
</feature>
<accession>R9AMT8</accession>
<evidence type="ECO:0000256" key="1">
    <source>
        <dbReference type="SAM" id="MobiDB-lite"/>
    </source>
</evidence>
<dbReference type="PROSITE" id="PS51505">
    <property type="entry name" value="SCA7"/>
    <property type="match status" value="1"/>
</dbReference>
<feature type="compositionally biased region" description="Polar residues" evidence="1">
    <location>
        <begin position="135"/>
        <end position="148"/>
    </location>
</feature>
<dbReference type="EMBL" id="KE007230">
    <property type="protein sequence ID" value="EOR01411.1"/>
    <property type="molecule type" value="Genomic_DNA"/>
</dbReference>
<name>R9AMT8_WALI9</name>
<dbReference type="PANTHER" id="PTHR47805:SF1">
    <property type="entry name" value="SAGA-ASSOCIATED FACTOR 73"/>
    <property type="match status" value="1"/>
</dbReference>
<feature type="compositionally biased region" description="Pro residues" evidence="1">
    <location>
        <begin position="291"/>
        <end position="303"/>
    </location>
</feature>
<dbReference type="PANTHER" id="PTHR47805">
    <property type="entry name" value="SAGA-ASSOCIATED FACTOR 73"/>
    <property type="match status" value="1"/>
</dbReference>
<evidence type="ECO:0000313" key="4">
    <source>
        <dbReference type="Proteomes" id="UP000014064"/>
    </source>
</evidence>
<feature type="region of interest" description="Disordered" evidence="1">
    <location>
        <begin position="95"/>
        <end position="215"/>
    </location>
</feature>
<reference evidence="4" key="1">
    <citation type="journal article" date="2013" name="BMC Genomics">
        <title>Genome and transcriptome sequencing of the halophilic fungus Wallemia ichthyophaga: haloadaptations present and absent.</title>
        <authorList>
            <person name="Zajc J."/>
            <person name="Liu Y."/>
            <person name="Dai W."/>
            <person name="Yang Z."/>
            <person name="Hu J."/>
            <person name="Gostincar C."/>
            <person name="Gunde-Cimerman N."/>
        </authorList>
    </citation>
    <scope>NUCLEOTIDE SEQUENCE [LARGE SCALE GENOMIC DNA]</scope>
    <source>
        <strain evidence="4">EXF-994 / CBS 113033</strain>
    </source>
</reference>
<dbReference type="InterPro" id="IPR013243">
    <property type="entry name" value="SCA7_dom"/>
</dbReference>
<dbReference type="GeneID" id="20377149"/>
<feature type="region of interest" description="Disordered" evidence="1">
    <location>
        <begin position="247"/>
        <end position="310"/>
    </location>
</feature>
<feature type="compositionally biased region" description="Basic and acidic residues" evidence="1">
    <location>
        <begin position="367"/>
        <end position="376"/>
    </location>
</feature>
<dbReference type="Pfam" id="PF08313">
    <property type="entry name" value="SCA7"/>
    <property type="match status" value="1"/>
</dbReference>
<organism evidence="3 4">
    <name type="scientific">Wallemia ichthyophaga (strain EXF-994 / CBS 113033)</name>
    <dbReference type="NCBI Taxonomy" id="1299270"/>
    <lineage>
        <taxon>Eukaryota</taxon>
        <taxon>Fungi</taxon>
        <taxon>Dikarya</taxon>
        <taxon>Basidiomycota</taxon>
        <taxon>Wallemiomycotina</taxon>
        <taxon>Wallemiomycetes</taxon>
        <taxon>Wallemiales</taxon>
        <taxon>Wallemiaceae</taxon>
        <taxon>Wallemia</taxon>
    </lineage>
</organism>